<evidence type="ECO:0000259" key="7">
    <source>
        <dbReference type="PROSITE" id="PS51918"/>
    </source>
</evidence>
<dbReference type="InterPro" id="IPR010723">
    <property type="entry name" value="HemN_C"/>
</dbReference>
<reference evidence="8 9" key="1">
    <citation type="journal article" date="2015" name="Genome Announc.">
        <title>Draft Genome Sequence of Cyanobacterium Hassallia byssoidea Strain VB512170, Isolated from Monuments in India.</title>
        <authorList>
            <person name="Singh D."/>
            <person name="Chandrababunaidu M.M."/>
            <person name="Panda A."/>
            <person name="Sen D."/>
            <person name="Bhattacharyya S."/>
            <person name="Adhikary S.P."/>
            <person name="Tripathy S."/>
        </authorList>
    </citation>
    <scope>NUCLEOTIDE SEQUENCE [LARGE SCALE GENOMIC DNA]</scope>
    <source>
        <strain evidence="8 9">VB512170</strain>
    </source>
</reference>
<dbReference type="Proteomes" id="UP000031549">
    <property type="component" value="Unassembled WGS sequence"/>
</dbReference>
<dbReference type="SFLD" id="SFLDG01082">
    <property type="entry name" value="B12-binding_domain_containing"/>
    <property type="match status" value="1"/>
</dbReference>
<dbReference type="Gene3D" id="3.20.20.70">
    <property type="entry name" value="Aldolase class I"/>
    <property type="match status" value="1"/>
</dbReference>
<dbReference type="Pfam" id="PF04055">
    <property type="entry name" value="Radical_SAM"/>
    <property type="match status" value="1"/>
</dbReference>
<protein>
    <recommendedName>
        <fullName evidence="1">Heme chaperone HemW</fullName>
    </recommendedName>
</protein>
<dbReference type="SFLD" id="SFLDG01065">
    <property type="entry name" value="anaerobic_coproporphyrinogen-I"/>
    <property type="match status" value="1"/>
</dbReference>
<dbReference type="InterPro" id="IPR034505">
    <property type="entry name" value="Coproporphyrinogen-III_oxidase"/>
</dbReference>
<dbReference type="GO" id="GO:0051539">
    <property type="term" value="F:4 iron, 4 sulfur cluster binding"/>
    <property type="evidence" value="ECO:0007669"/>
    <property type="project" value="TreeGrafter"/>
</dbReference>
<dbReference type="InterPro" id="IPR013785">
    <property type="entry name" value="Aldolase_TIM"/>
</dbReference>
<dbReference type="NCBIfam" id="NF006067">
    <property type="entry name" value="PRK08208.1"/>
    <property type="match status" value="1"/>
</dbReference>
<keyword evidence="3" id="KW-0479">Metal-binding</keyword>
<proteinExistence type="predicted"/>
<keyword evidence="2" id="KW-0949">S-adenosyl-L-methionine</keyword>
<dbReference type="GO" id="GO:0003824">
    <property type="term" value="F:catalytic activity"/>
    <property type="evidence" value="ECO:0007669"/>
    <property type="project" value="InterPro"/>
</dbReference>
<feature type="compositionally biased region" description="Gly residues" evidence="6">
    <location>
        <begin position="285"/>
        <end position="297"/>
    </location>
</feature>
<dbReference type="SUPFAM" id="SSF102114">
    <property type="entry name" value="Radical SAM enzymes"/>
    <property type="match status" value="1"/>
</dbReference>
<dbReference type="Pfam" id="PF06969">
    <property type="entry name" value="HemN_C"/>
    <property type="match status" value="1"/>
</dbReference>
<dbReference type="InterPro" id="IPR006638">
    <property type="entry name" value="Elp3/MiaA/NifB-like_rSAM"/>
</dbReference>
<dbReference type="PANTHER" id="PTHR13932">
    <property type="entry name" value="COPROPORPHYRINIGEN III OXIDASE"/>
    <property type="match status" value="1"/>
</dbReference>
<dbReference type="PROSITE" id="PS51918">
    <property type="entry name" value="RADICAL_SAM"/>
    <property type="match status" value="1"/>
</dbReference>
<accession>A0A846H5P3</accession>
<evidence type="ECO:0000256" key="2">
    <source>
        <dbReference type="ARBA" id="ARBA00022691"/>
    </source>
</evidence>
<feature type="region of interest" description="Disordered" evidence="6">
    <location>
        <begin position="285"/>
        <end position="316"/>
    </location>
</feature>
<comment type="caution">
    <text evidence="8">The sequence shown here is derived from an EMBL/GenBank/DDBJ whole genome shotgun (WGS) entry which is preliminary data.</text>
</comment>
<dbReference type="CDD" id="cd01335">
    <property type="entry name" value="Radical_SAM"/>
    <property type="match status" value="1"/>
</dbReference>
<name>A0A846H5P3_9CYAN</name>
<evidence type="ECO:0000256" key="5">
    <source>
        <dbReference type="ARBA" id="ARBA00023014"/>
    </source>
</evidence>
<dbReference type="InterPro" id="IPR007197">
    <property type="entry name" value="rSAM"/>
</dbReference>
<evidence type="ECO:0000313" key="8">
    <source>
        <dbReference type="EMBL" id="NEU72716.1"/>
    </source>
</evidence>
<evidence type="ECO:0000256" key="3">
    <source>
        <dbReference type="ARBA" id="ARBA00022723"/>
    </source>
</evidence>
<organism evidence="8 9">
    <name type="scientific">Hassallia byssoidea VB512170</name>
    <dbReference type="NCBI Taxonomy" id="1304833"/>
    <lineage>
        <taxon>Bacteria</taxon>
        <taxon>Bacillati</taxon>
        <taxon>Cyanobacteriota</taxon>
        <taxon>Cyanophyceae</taxon>
        <taxon>Nostocales</taxon>
        <taxon>Tolypothrichaceae</taxon>
        <taxon>Hassallia</taxon>
    </lineage>
</organism>
<feature type="domain" description="Radical SAM core" evidence="7">
    <location>
        <begin position="41"/>
        <end position="278"/>
    </location>
</feature>
<dbReference type="PANTHER" id="PTHR13932:SF5">
    <property type="entry name" value="RADICAL S-ADENOSYL METHIONINE DOMAIN-CONTAINING PROTEIN 1, MITOCHONDRIAL"/>
    <property type="match status" value="1"/>
</dbReference>
<dbReference type="GO" id="GO:0005737">
    <property type="term" value="C:cytoplasm"/>
    <property type="evidence" value="ECO:0007669"/>
    <property type="project" value="TreeGrafter"/>
</dbReference>
<dbReference type="GO" id="GO:0046872">
    <property type="term" value="F:metal ion binding"/>
    <property type="evidence" value="ECO:0007669"/>
    <property type="project" value="UniProtKB-KW"/>
</dbReference>
<sequence length="465" mass="52629">MQNLKSFLEKSPYQAYVYSYPHKTAYRPLTPPVKLADLWSKQDRQALFLYIHIPFCEMRCGFCNLFTTVTHNEDFVSQYVRTVERQARQVKSLLGEVTFARFALGGGTPTQLPINHLETILNVASETMGADLQNIPVSVEMSPETADKDKLELLRSRGVDRASIGVQSFIESEVLATGRRQTTAQVETALNRMREAGFPTINIDLIYGLPGQTVETWLYSIRAALRFQPEEIYLYPLYVRPLTGLGRSDKEWDDIRLACYRQGRSLLLSSGYTQVSMRMFRQLGQGGRRQGAGGRGQGEFVSPSPSSSHPPLPPSPTPVYCCQADGMVGLGCGARSYTDTLHYSNDYAVNSREIRDILLYFIQTPDEVFEYANYGFQLDAQERRRRYILLSLFSDEGLNLADYQNQFGTDVIAFPELSQLLSLNLATQDEQILRLTEVGIEKSDVIGAWLFSEKVNQLMQSYELK</sequence>
<keyword evidence="9" id="KW-1185">Reference proteome</keyword>
<evidence type="ECO:0000256" key="6">
    <source>
        <dbReference type="SAM" id="MobiDB-lite"/>
    </source>
</evidence>
<dbReference type="GO" id="GO:0006779">
    <property type="term" value="P:porphyrin-containing compound biosynthetic process"/>
    <property type="evidence" value="ECO:0007669"/>
    <property type="project" value="TreeGrafter"/>
</dbReference>
<dbReference type="EMBL" id="JTCM02000013">
    <property type="protein sequence ID" value="NEU72716.1"/>
    <property type="molecule type" value="Genomic_DNA"/>
</dbReference>
<dbReference type="SFLD" id="SFLDS00029">
    <property type="entry name" value="Radical_SAM"/>
    <property type="match status" value="1"/>
</dbReference>
<keyword evidence="4" id="KW-0408">Iron</keyword>
<dbReference type="AlphaFoldDB" id="A0A846H5P3"/>
<gene>
    <name evidence="8" type="ORF">PI95_009060</name>
</gene>
<dbReference type="SMART" id="SM00729">
    <property type="entry name" value="Elp3"/>
    <property type="match status" value="1"/>
</dbReference>
<evidence type="ECO:0000256" key="4">
    <source>
        <dbReference type="ARBA" id="ARBA00023004"/>
    </source>
</evidence>
<keyword evidence="5" id="KW-0411">Iron-sulfur</keyword>
<dbReference type="InterPro" id="IPR058240">
    <property type="entry name" value="rSAM_sf"/>
</dbReference>
<evidence type="ECO:0000256" key="1">
    <source>
        <dbReference type="ARBA" id="ARBA00017228"/>
    </source>
</evidence>
<evidence type="ECO:0000313" key="9">
    <source>
        <dbReference type="Proteomes" id="UP000031549"/>
    </source>
</evidence>